<reference evidence="10" key="1">
    <citation type="submission" date="2020-05" db="EMBL/GenBank/DDBJ databases">
        <title>Complete genome sequence of Bradyrhizobium diazoefficiens XF8 isolated from soybean nodule.</title>
        <authorList>
            <person name="Noda R."/>
            <person name="Kakizaki K."/>
            <person name="Minamisawa K."/>
        </authorList>
    </citation>
    <scope>NUCLEOTIDE SEQUENCE</scope>
    <source>
        <strain evidence="10">XF8</strain>
    </source>
</reference>
<evidence type="ECO:0000256" key="2">
    <source>
        <dbReference type="ARBA" id="ARBA00009437"/>
    </source>
</evidence>
<evidence type="ECO:0000259" key="9">
    <source>
        <dbReference type="PROSITE" id="PS50931"/>
    </source>
</evidence>
<dbReference type="InterPro" id="IPR036388">
    <property type="entry name" value="WH-like_DNA-bd_sf"/>
</dbReference>
<accession>A0A810BMM3</accession>
<dbReference type="RefSeq" id="WP_236842117.1">
    <property type="nucleotide sequence ID" value="NZ_CP032617.1"/>
</dbReference>
<feature type="domain" description="HTH lysR-type" evidence="9">
    <location>
        <begin position="14"/>
        <end position="71"/>
    </location>
</feature>
<evidence type="ECO:0000256" key="7">
    <source>
        <dbReference type="ARBA" id="ARBA00023159"/>
    </source>
</evidence>
<dbReference type="GO" id="GO:0003677">
    <property type="term" value="F:DNA binding"/>
    <property type="evidence" value="ECO:0007669"/>
    <property type="project" value="UniProtKB-KW"/>
</dbReference>
<comment type="similarity">
    <text evidence="2">Belongs to the LysR transcriptional regulatory family.</text>
</comment>
<dbReference type="SUPFAM" id="SSF53850">
    <property type="entry name" value="Periplasmic binding protein-like II"/>
    <property type="match status" value="1"/>
</dbReference>
<dbReference type="GO" id="GO:0003700">
    <property type="term" value="F:DNA-binding transcription factor activity"/>
    <property type="evidence" value="ECO:0007669"/>
    <property type="project" value="InterPro"/>
</dbReference>
<evidence type="ECO:0000256" key="1">
    <source>
        <dbReference type="ARBA" id="ARBA00003502"/>
    </source>
</evidence>
<dbReference type="Pfam" id="PF00126">
    <property type="entry name" value="HTH_1"/>
    <property type="match status" value="1"/>
</dbReference>
<evidence type="ECO:0000313" key="10">
    <source>
        <dbReference type="EMBL" id="BCE76615.1"/>
    </source>
</evidence>
<name>A0A810BMM3_9BRAD</name>
<keyword evidence="4" id="KW-0678">Repressor</keyword>
<comment type="function">
    <text evidence="1">NodD regulates the expression of the nodABCFE genes which encode other nodulation proteins. NodD is also a negative regulator of its own expression. Binds flavonoids as inducers.</text>
</comment>
<dbReference type="InterPro" id="IPR005119">
    <property type="entry name" value="LysR_subst-bd"/>
</dbReference>
<gene>
    <name evidence="10" type="ORF">XF8B_67260</name>
</gene>
<dbReference type="InterPro" id="IPR037416">
    <property type="entry name" value="NodD_PBP2"/>
</dbReference>
<keyword evidence="5" id="KW-0805">Transcription regulation</keyword>
<keyword evidence="6" id="KW-0238">DNA-binding</keyword>
<dbReference type="AlphaFoldDB" id="A0A810BMM3"/>
<dbReference type="InterPro" id="IPR000847">
    <property type="entry name" value="LysR_HTH_N"/>
</dbReference>
<dbReference type="InterPro" id="IPR050389">
    <property type="entry name" value="LysR-type_TF"/>
</dbReference>
<keyword evidence="7" id="KW-0010">Activator</keyword>
<organism evidence="10">
    <name type="scientific">Bradyrhizobium diazoefficiens</name>
    <dbReference type="NCBI Taxonomy" id="1355477"/>
    <lineage>
        <taxon>Bacteria</taxon>
        <taxon>Pseudomonadati</taxon>
        <taxon>Pseudomonadota</taxon>
        <taxon>Alphaproteobacteria</taxon>
        <taxon>Hyphomicrobiales</taxon>
        <taxon>Nitrobacteraceae</taxon>
        <taxon>Bradyrhizobium</taxon>
    </lineage>
</organism>
<dbReference type="Gene3D" id="1.10.10.10">
    <property type="entry name" value="Winged helix-like DNA-binding domain superfamily/Winged helix DNA-binding domain"/>
    <property type="match status" value="1"/>
</dbReference>
<evidence type="ECO:0000256" key="3">
    <source>
        <dbReference type="ARBA" id="ARBA00022458"/>
    </source>
</evidence>
<dbReference type="GeneID" id="46493404"/>
<dbReference type="SUPFAM" id="SSF46785">
    <property type="entry name" value="Winged helix' DNA-binding domain"/>
    <property type="match status" value="1"/>
</dbReference>
<keyword evidence="3" id="KW-0536">Nodulation</keyword>
<evidence type="ECO:0000256" key="5">
    <source>
        <dbReference type="ARBA" id="ARBA00023015"/>
    </source>
</evidence>
<proteinExistence type="inferred from homology"/>
<dbReference type="Pfam" id="PF03466">
    <property type="entry name" value="LysR_substrate"/>
    <property type="match status" value="1"/>
</dbReference>
<dbReference type="InterPro" id="IPR036390">
    <property type="entry name" value="WH_DNA-bd_sf"/>
</dbReference>
<evidence type="ECO:0000256" key="4">
    <source>
        <dbReference type="ARBA" id="ARBA00022491"/>
    </source>
</evidence>
<dbReference type="Gene3D" id="3.40.190.10">
    <property type="entry name" value="Periplasmic binding protein-like II"/>
    <property type="match status" value="2"/>
</dbReference>
<dbReference type="CDD" id="cd08462">
    <property type="entry name" value="PBP2_NodD"/>
    <property type="match status" value="1"/>
</dbReference>
<sequence length="309" mass="34911">MDHQTSAMRFNNKFDLNLLVALDHLLHLRSVSGAAARMNVTQSAMSNALLRLRNYFDDELLVKIGRKMELTPRAEALKDSIRDLLVRVDWTIASTSEFDPAQSDRCFKILASDYTMATLVPALLARCEAAAPGIRFDFLQQVQAPERALERGDVDLLIIPREFSSKLHPSEVIVEEDFCAIAWSKGKFARGKLSRSDYTKASHVVMRPAIATQSLETRYLEQGGVTRNEAISTYAFTAIPHLVVGTNRIATLHRRLAKLAQRSLPIRIIELPVSLPIMQQCVQWHRYRSNDAGLIWLRDTMRAAALELR</sequence>
<dbReference type="PROSITE" id="PS50931">
    <property type="entry name" value="HTH_LYSR"/>
    <property type="match status" value="1"/>
</dbReference>
<dbReference type="EMBL" id="AP023097">
    <property type="protein sequence ID" value="BCE76615.1"/>
    <property type="molecule type" value="Genomic_DNA"/>
</dbReference>
<dbReference type="PANTHER" id="PTHR30118:SF6">
    <property type="entry name" value="HTH-TYPE TRANSCRIPTIONAL REGULATOR LEUO"/>
    <property type="match status" value="1"/>
</dbReference>
<dbReference type="PANTHER" id="PTHR30118">
    <property type="entry name" value="HTH-TYPE TRANSCRIPTIONAL REGULATOR LEUO-RELATED"/>
    <property type="match status" value="1"/>
</dbReference>
<evidence type="ECO:0000256" key="6">
    <source>
        <dbReference type="ARBA" id="ARBA00023125"/>
    </source>
</evidence>
<evidence type="ECO:0000256" key="8">
    <source>
        <dbReference type="ARBA" id="ARBA00023163"/>
    </source>
</evidence>
<keyword evidence="8" id="KW-0804">Transcription</keyword>
<protein>
    <submittedName>
        <fullName evidence="10">Transcriptional regulator</fullName>
    </submittedName>
</protein>